<evidence type="ECO:0000313" key="3">
    <source>
        <dbReference type="EMBL" id="GAA3285742.1"/>
    </source>
</evidence>
<evidence type="ECO:0000259" key="2">
    <source>
        <dbReference type="PROSITE" id="PS51480"/>
    </source>
</evidence>
<feature type="region of interest" description="Disordered" evidence="1">
    <location>
        <begin position="222"/>
        <end position="245"/>
    </location>
</feature>
<dbReference type="EMBL" id="BAAAYG010000007">
    <property type="protein sequence ID" value="GAA3285742.1"/>
    <property type="molecule type" value="Genomic_DNA"/>
</dbReference>
<sequence>MHRWLLLSEESLEAARERLDGLNVFPIPDSDTGTNMLATMRACRRAVEEAAAEQQDREDLGALLAAAGTRAMSEAHGNSGTLLAVLISGFAEPLHTVPRLSAAGLADALERGGLRAWSALSEPVSGTMLSVVDALAARARRLAAEAEEPDSRAAVQGAADALVDVARTAVESTVEQLEALRRERVVDAGAAGLLLVVEALRAAVTGTAVRDEIIDGLLGLDGRRPTTDAPATDAPATAAEPAATSAAGVEIMCTSRLDPLGAASLRHRLDELGEAVIITPIDVEPDAAGTHRWRIHVHTADAREVEEALRAAGSVETLDVTALSTGTEGVSTEDGGEH</sequence>
<dbReference type="Gene3D" id="1.25.40.340">
    <property type="match status" value="1"/>
</dbReference>
<dbReference type="Pfam" id="PF21645">
    <property type="entry name" value="FakA-like_M"/>
    <property type="match status" value="1"/>
</dbReference>
<dbReference type="SMART" id="SM01120">
    <property type="entry name" value="Dak2"/>
    <property type="match status" value="1"/>
</dbReference>
<dbReference type="InterPro" id="IPR036117">
    <property type="entry name" value="DhaL_dom_sf"/>
</dbReference>
<evidence type="ECO:0000313" key="4">
    <source>
        <dbReference type="Proteomes" id="UP001501736"/>
    </source>
</evidence>
<proteinExistence type="predicted"/>
<organism evidence="3 4">
    <name type="scientific">Nesterenkonia halobia</name>
    <dbReference type="NCBI Taxonomy" id="37922"/>
    <lineage>
        <taxon>Bacteria</taxon>
        <taxon>Bacillati</taxon>
        <taxon>Actinomycetota</taxon>
        <taxon>Actinomycetes</taxon>
        <taxon>Micrococcales</taxon>
        <taxon>Micrococcaceae</taxon>
        <taxon>Nesterenkonia</taxon>
    </lineage>
</organism>
<dbReference type="PANTHER" id="PTHR33434">
    <property type="entry name" value="DEGV DOMAIN-CONTAINING PROTEIN DR_1986-RELATED"/>
    <property type="match status" value="1"/>
</dbReference>
<dbReference type="InterPro" id="IPR004007">
    <property type="entry name" value="DhaL_dom"/>
</dbReference>
<evidence type="ECO:0000256" key="1">
    <source>
        <dbReference type="SAM" id="MobiDB-lite"/>
    </source>
</evidence>
<dbReference type="Proteomes" id="UP001501736">
    <property type="component" value="Unassembled WGS sequence"/>
</dbReference>
<dbReference type="PANTHER" id="PTHR33434:SF4">
    <property type="entry name" value="PHOSPHATASE PROTEIN"/>
    <property type="match status" value="1"/>
</dbReference>
<dbReference type="RefSeq" id="WP_344720640.1">
    <property type="nucleotide sequence ID" value="NZ_BAAAYG010000007.1"/>
</dbReference>
<gene>
    <name evidence="3" type="ORF">GCM10020260_18950</name>
</gene>
<accession>A0ABP6RDW3</accession>
<reference evidence="4" key="1">
    <citation type="journal article" date="2019" name="Int. J. Syst. Evol. Microbiol.">
        <title>The Global Catalogue of Microorganisms (GCM) 10K type strain sequencing project: providing services to taxonomists for standard genome sequencing and annotation.</title>
        <authorList>
            <consortium name="The Broad Institute Genomics Platform"/>
            <consortium name="The Broad Institute Genome Sequencing Center for Infectious Disease"/>
            <person name="Wu L."/>
            <person name="Ma J."/>
        </authorList>
    </citation>
    <scope>NUCLEOTIDE SEQUENCE [LARGE SCALE GENOMIC DNA]</scope>
    <source>
        <strain evidence="4">JCM 11483</strain>
    </source>
</reference>
<comment type="caution">
    <text evidence="3">The sequence shown here is derived from an EMBL/GenBank/DDBJ whole genome shotgun (WGS) entry which is preliminary data.</text>
</comment>
<dbReference type="InterPro" id="IPR048394">
    <property type="entry name" value="FakA-like_M"/>
</dbReference>
<feature type="domain" description="DhaL" evidence="2">
    <location>
        <begin position="1"/>
        <end position="202"/>
    </location>
</feature>
<name>A0ABP6RDW3_9MICC</name>
<dbReference type="SUPFAM" id="SSF101473">
    <property type="entry name" value="DhaL-like"/>
    <property type="match status" value="1"/>
</dbReference>
<feature type="compositionally biased region" description="Low complexity" evidence="1">
    <location>
        <begin position="227"/>
        <end position="245"/>
    </location>
</feature>
<dbReference type="PROSITE" id="PS51480">
    <property type="entry name" value="DHAL"/>
    <property type="match status" value="1"/>
</dbReference>
<protein>
    <recommendedName>
        <fullName evidence="2">DhaL domain-containing protein</fullName>
    </recommendedName>
</protein>
<keyword evidence="4" id="KW-1185">Reference proteome</keyword>
<dbReference type="InterPro" id="IPR050270">
    <property type="entry name" value="DegV_domain_contain"/>
</dbReference>
<dbReference type="Pfam" id="PF02734">
    <property type="entry name" value="Dak2"/>
    <property type="match status" value="1"/>
</dbReference>